<organism evidence="2 3">
    <name type="scientific">Vibrio crassostreae</name>
    <dbReference type="NCBI Taxonomy" id="246167"/>
    <lineage>
        <taxon>Bacteria</taxon>
        <taxon>Pseudomonadati</taxon>
        <taxon>Pseudomonadota</taxon>
        <taxon>Gammaproteobacteria</taxon>
        <taxon>Vibrionales</taxon>
        <taxon>Vibrionaceae</taxon>
        <taxon>Vibrio</taxon>
    </lineage>
</organism>
<sequence>MSSQHHRKAELHFQGRNEIQRSKRERENTDLERAVISLWIC</sequence>
<accession>A0A822MXS5</accession>
<dbReference type="EMBL" id="CCJV01000076">
    <property type="protein sequence ID" value="CDT21059.1"/>
    <property type="molecule type" value="Genomic_DNA"/>
</dbReference>
<dbReference type="Proteomes" id="UP000049495">
    <property type="component" value="Unassembled WGS sequence"/>
</dbReference>
<comment type="caution">
    <text evidence="2">The sequence shown here is derived from an EMBL/GenBank/DDBJ whole genome shotgun (WGS) entry which is preliminary data.</text>
</comment>
<feature type="compositionally biased region" description="Basic and acidic residues" evidence="1">
    <location>
        <begin position="10"/>
        <end position="28"/>
    </location>
</feature>
<proteinExistence type="predicted"/>
<dbReference type="AlphaFoldDB" id="A0A822MXS5"/>
<evidence type="ECO:0000313" key="3">
    <source>
        <dbReference type="Proteomes" id="UP000049495"/>
    </source>
</evidence>
<gene>
    <name evidence="2" type="ORF">VCR5J5_180016</name>
</gene>
<feature type="region of interest" description="Disordered" evidence="1">
    <location>
        <begin position="1"/>
        <end position="28"/>
    </location>
</feature>
<reference evidence="3" key="1">
    <citation type="submission" date="2014-06" db="EMBL/GenBank/DDBJ databases">
        <authorList>
            <person name="Le Roux Frederique"/>
        </authorList>
    </citation>
    <scope>NUCLEOTIDE SEQUENCE [LARGE SCALE GENOMIC DNA]</scope>
    <source>
        <strain evidence="3">J5-5</strain>
    </source>
</reference>
<name>A0A822MXS5_9VIBR</name>
<protein>
    <submittedName>
        <fullName evidence="2">Uncharacterized protein</fullName>
    </submittedName>
</protein>
<evidence type="ECO:0000256" key="1">
    <source>
        <dbReference type="SAM" id="MobiDB-lite"/>
    </source>
</evidence>
<evidence type="ECO:0000313" key="2">
    <source>
        <dbReference type="EMBL" id="CDT21059.1"/>
    </source>
</evidence>